<dbReference type="GO" id="GO:0005524">
    <property type="term" value="F:ATP binding"/>
    <property type="evidence" value="ECO:0007669"/>
    <property type="project" value="UniProtKB-KW"/>
</dbReference>
<evidence type="ECO:0000256" key="7">
    <source>
        <dbReference type="HAMAP-Rule" id="MF_00397"/>
    </source>
</evidence>
<sequence>MFEQFYNDFSLDGEEVSLEQLLEARENRVQLQQQCLAQYGQTVLSLTLLAVGGVKKNALLDYVFASALENLTACFSALGVKPTAEFIRPLNTGHEALFVLPIEADKLKRAMIALEESSPLARLWDIDVIQADGRLLSRTEFNYPPRPCLVCQDEAKVCARARKHSFEAIWSEMKTRVQADDFSQRIATMVYQALVDEARLSPKPGLVDSINNGSHQDMNLKTFEQSALALRPFFAQFVLKGIETVNLPHSQILAQIRPLGVIAEKAMRQATNDVNTHKGAIFAFGLICTAIGRLYALDVIENQLKQNHSLVNAICEQVAQFTQGLTEELKHYPDHQPLTAGVRLFREYGLTGARGEAESGFLLVRQALDFVEAYKNVELQHQWLIILLYLMANNPDTNVVNRGKMEGLTFIQKEASKRLENSTILQNKDSLIASLAEFDQACIARNLSSGGSADLLALTIFLKCYLKS</sequence>
<comment type="catalytic activity">
    <reaction evidence="1 7">
        <text>3'-dephospho-CoA + ATP = 2'-(5''-triphospho-alpha-D-ribosyl)-3'-dephospho-CoA + adenine</text>
        <dbReference type="Rhea" id="RHEA:15117"/>
        <dbReference type="ChEBI" id="CHEBI:16708"/>
        <dbReference type="ChEBI" id="CHEBI:30616"/>
        <dbReference type="ChEBI" id="CHEBI:57328"/>
        <dbReference type="ChEBI" id="CHEBI:61378"/>
        <dbReference type="EC" id="2.4.2.52"/>
    </reaction>
</comment>
<dbReference type="PANTHER" id="PTHR30201:SF2">
    <property type="entry name" value="2-(5''-TRIPHOSPHORIBOSYL)-3'-DEPHOSPHOCOENZYME-A SYNTHASE"/>
    <property type="match status" value="1"/>
</dbReference>
<evidence type="ECO:0000256" key="3">
    <source>
        <dbReference type="ARBA" id="ARBA00022695"/>
    </source>
</evidence>
<dbReference type="NCBIfam" id="TIGR03124">
    <property type="entry name" value="citrate_citX"/>
    <property type="match status" value="1"/>
</dbReference>
<keyword evidence="2 7" id="KW-0808">Transferase</keyword>
<dbReference type="KEGG" id="apor:DDU33_09200"/>
<dbReference type="GO" id="GO:0051191">
    <property type="term" value="P:prosthetic group biosynthetic process"/>
    <property type="evidence" value="ECO:0007669"/>
    <property type="project" value="InterPro"/>
</dbReference>
<keyword evidence="9" id="KW-1185">Reference proteome</keyword>
<dbReference type="EC" id="2.4.2.52" evidence="7"/>
<evidence type="ECO:0000313" key="8">
    <source>
        <dbReference type="EMBL" id="AWI51644.1"/>
    </source>
</evidence>
<dbReference type="GO" id="GO:0046917">
    <property type="term" value="F:triphosphoribosyl-dephospho-CoA synthase activity"/>
    <property type="evidence" value="ECO:0007669"/>
    <property type="project" value="UniProtKB-UniRule"/>
</dbReference>
<dbReference type="EMBL" id="CP029206">
    <property type="protein sequence ID" value="AWI51644.1"/>
    <property type="molecule type" value="Genomic_DNA"/>
</dbReference>
<accession>A0A2U8FMP6</accession>
<reference evidence="9" key="1">
    <citation type="submission" date="2018-05" db="EMBL/GenBank/DDBJ databases">
        <title>Complete genome sequence of Actinobacillus porcitonsillarum reference strain 9953L55 (CCUG 46996).</title>
        <authorList>
            <person name="Dona V."/>
            <person name="Perreten V."/>
        </authorList>
    </citation>
    <scope>NUCLEOTIDE SEQUENCE [LARGE SCALE GENOMIC DNA]</scope>
    <source>
        <strain evidence="9">9953L55</strain>
    </source>
</reference>
<name>A0A2U8FMP6_9PAST</name>
<dbReference type="InterPro" id="IPR005551">
    <property type="entry name" value="CitX"/>
</dbReference>
<evidence type="ECO:0000256" key="1">
    <source>
        <dbReference type="ARBA" id="ARBA00001210"/>
    </source>
</evidence>
<dbReference type="Gene3D" id="1.10.4200.10">
    <property type="entry name" value="Triphosphoribosyl-dephospho-CoA protein"/>
    <property type="match status" value="1"/>
</dbReference>
<proteinExistence type="inferred from homology"/>
<dbReference type="NCBIfam" id="TIGR03125">
    <property type="entry name" value="citrate_citG"/>
    <property type="match status" value="1"/>
</dbReference>
<gene>
    <name evidence="7" type="primary">citG</name>
    <name evidence="8" type="ORF">DDU33_09200</name>
</gene>
<protein>
    <recommendedName>
        <fullName evidence="7">Probable 2-(5''-triphosphoribosyl)-3'-dephosphocoenzyme-A synthase</fullName>
        <shortName evidence="7">2-(5''-triphosphoribosyl)-3'-dephospho-CoA synthase</shortName>
        <ecNumber evidence="7">2.4.2.52</ecNumber>
    </recommendedName>
</protein>
<dbReference type="Pfam" id="PF03802">
    <property type="entry name" value="CitX"/>
    <property type="match status" value="1"/>
</dbReference>
<keyword evidence="5 7" id="KW-0067">ATP-binding</keyword>
<dbReference type="Proteomes" id="UP000244920">
    <property type="component" value="Chromosome"/>
</dbReference>
<dbReference type="RefSeq" id="WP_108924829.1">
    <property type="nucleotide sequence ID" value="NZ_CP029206.1"/>
</dbReference>
<keyword evidence="3" id="KW-0548">Nucleotidyltransferase</keyword>
<comment type="catalytic activity">
    <reaction evidence="6">
        <text>apo-[citrate lyase ACP] + 2'-(5''-triphospho-alpha-D-ribosyl)-3'-dephospho-CoA = holo-[citrate lyase ACP] + diphosphate</text>
        <dbReference type="Rhea" id="RHEA:16333"/>
        <dbReference type="Rhea" id="RHEA-COMP:10157"/>
        <dbReference type="Rhea" id="RHEA-COMP:10158"/>
        <dbReference type="ChEBI" id="CHEBI:29999"/>
        <dbReference type="ChEBI" id="CHEBI:33019"/>
        <dbReference type="ChEBI" id="CHEBI:61378"/>
        <dbReference type="ChEBI" id="CHEBI:82683"/>
        <dbReference type="EC" id="2.7.7.61"/>
    </reaction>
</comment>
<comment type="similarity">
    <text evidence="7">Belongs to the CitG/MdcB family.</text>
</comment>
<evidence type="ECO:0000256" key="5">
    <source>
        <dbReference type="ARBA" id="ARBA00022840"/>
    </source>
</evidence>
<dbReference type="PANTHER" id="PTHR30201">
    <property type="entry name" value="TRIPHOSPHORIBOSYL-DEPHOSPHO-COA SYNTHASE"/>
    <property type="match status" value="1"/>
</dbReference>
<evidence type="ECO:0000256" key="4">
    <source>
        <dbReference type="ARBA" id="ARBA00022741"/>
    </source>
</evidence>
<dbReference type="AlphaFoldDB" id="A0A2U8FMP6"/>
<keyword evidence="4 7" id="KW-0547">Nucleotide-binding</keyword>
<evidence type="ECO:0000256" key="2">
    <source>
        <dbReference type="ARBA" id="ARBA00022679"/>
    </source>
</evidence>
<dbReference type="InterPro" id="IPR017551">
    <property type="entry name" value="TriPribosyl-deP-CoA_syn_CitG"/>
</dbReference>
<dbReference type="GO" id="GO:0050519">
    <property type="term" value="F:holo-citrate lyase synthase activity"/>
    <property type="evidence" value="ECO:0007669"/>
    <property type="project" value="UniProtKB-EC"/>
</dbReference>
<dbReference type="Pfam" id="PF01874">
    <property type="entry name" value="CitG"/>
    <property type="match status" value="1"/>
</dbReference>
<evidence type="ECO:0000313" key="9">
    <source>
        <dbReference type="Proteomes" id="UP000244920"/>
    </source>
</evidence>
<dbReference type="HAMAP" id="MF_00397">
    <property type="entry name" value="CitG"/>
    <property type="match status" value="1"/>
</dbReference>
<organism evidence="8 9">
    <name type="scientific">Actinobacillus porcitonsillarum</name>
    <dbReference type="NCBI Taxonomy" id="189834"/>
    <lineage>
        <taxon>Bacteria</taxon>
        <taxon>Pseudomonadati</taxon>
        <taxon>Pseudomonadota</taxon>
        <taxon>Gammaproteobacteria</taxon>
        <taxon>Pasteurellales</taxon>
        <taxon>Pasteurellaceae</taxon>
        <taxon>Actinobacillus</taxon>
    </lineage>
</organism>
<evidence type="ECO:0000256" key="6">
    <source>
        <dbReference type="ARBA" id="ARBA00048574"/>
    </source>
</evidence>
<dbReference type="InterPro" id="IPR002736">
    <property type="entry name" value="CitG"/>
</dbReference>